<feature type="domain" description="Calcineurin-like phosphoesterase" evidence="2">
    <location>
        <begin position="94"/>
        <end position="152"/>
    </location>
</feature>
<accession>A0ABQ6N8V1</accession>
<evidence type="ECO:0000313" key="4">
    <source>
        <dbReference type="Proteomes" id="UP001165060"/>
    </source>
</evidence>
<keyword evidence="1" id="KW-0732">Signal</keyword>
<feature type="chain" id="PRO_5046657815" description="Calcineurin-like phosphoesterase domain-containing protein" evidence="1">
    <location>
        <begin position="21"/>
        <end position="526"/>
    </location>
</feature>
<reference evidence="3 4" key="1">
    <citation type="journal article" date="2023" name="Commun. Biol.">
        <title>Genome analysis of Parmales, the sister group of diatoms, reveals the evolutionary specialization of diatoms from phago-mixotrophs to photoautotrophs.</title>
        <authorList>
            <person name="Ban H."/>
            <person name="Sato S."/>
            <person name="Yoshikawa S."/>
            <person name="Yamada K."/>
            <person name="Nakamura Y."/>
            <person name="Ichinomiya M."/>
            <person name="Sato N."/>
            <person name="Blanc-Mathieu R."/>
            <person name="Endo H."/>
            <person name="Kuwata A."/>
            <person name="Ogata H."/>
        </authorList>
    </citation>
    <scope>NUCLEOTIDE SEQUENCE [LARGE SCALE GENOMIC DNA]</scope>
</reference>
<dbReference type="InterPro" id="IPR004843">
    <property type="entry name" value="Calcineurin-like_PHP"/>
</dbReference>
<keyword evidence="4" id="KW-1185">Reference proteome</keyword>
<dbReference type="InterPro" id="IPR029052">
    <property type="entry name" value="Metallo-depent_PP-like"/>
</dbReference>
<name>A0ABQ6N8V1_9STRA</name>
<dbReference type="Gene3D" id="3.60.21.10">
    <property type="match status" value="1"/>
</dbReference>
<comment type="caution">
    <text evidence="3">The sequence shown here is derived from an EMBL/GenBank/DDBJ whole genome shotgun (WGS) entry which is preliminary data.</text>
</comment>
<dbReference type="PANTHER" id="PTHR42254">
    <property type="entry name" value="METALLOPHOS DOMAIN-CONTAINING PROTEIN"/>
    <property type="match status" value="1"/>
</dbReference>
<dbReference type="SUPFAM" id="SSF56300">
    <property type="entry name" value="Metallo-dependent phosphatases"/>
    <property type="match status" value="1"/>
</dbReference>
<evidence type="ECO:0000313" key="3">
    <source>
        <dbReference type="EMBL" id="GMI50973.1"/>
    </source>
</evidence>
<evidence type="ECO:0000256" key="1">
    <source>
        <dbReference type="SAM" id="SignalP"/>
    </source>
</evidence>
<proteinExistence type="predicted"/>
<organism evidence="3 4">
    <name type="scientific">Tetraparma gracilis</name>
    <dbReference type="NCBI Taxonomy" id="2962635"/>
    <lineage>
        <taxon>Eukaryota</taxon>
        <taxon>Sar</taxon>
        <taxon>Stramenopiles</taxon>
        <taxon>Ochrophyta</taxon>
        <taxon>Bolidophyceae</taxon>
        <taxon>Parmales</taxon>
        <taxon>Triparmaceae</taxon>
        <taxon>Tetraparma</taxon>
    </lineage>
</organism>
<protein>
    <recommendedName>
        <fullName evidence="2">Calcineurin-like phosphoesterase domain-containing protein</fullName>
    </recommendedName>
</protein>
<dbReference type="Pfam" id="PF00149">
    <property type="entry name" value="Metallophos"/>
    <property type="match status" value="1"/>
</dbReference>
<feature type="signal peptide" evidence="1">
    <location>
        <begin position="1"/>
        <end position="20"/>
    </location>
</feature>
<dbReference type="PANTHER" id="PTHR42254:SF1">
    <property type="entry name" value="CALCINEURIN-LIKE PHOSPHOESTERASE DOMAIN-CONTAINING PROTEIN"/>
    <property type="match status" value="1"/>
</dbReference>
<dbReference type="EMBL" id="BRYB01006525">
    <property type="protein sequence ID" value="GMI50973.1"/>
    <property type="molecule type" value="Genomic_DNA"/>
</dbReference>
<gene>
    <name evidence="3" type="ORF">TeGR_g2138</name>
</gene>
<dbReference type="Proteomes" id="UP001165060">
    <property type="component" value="Unassembled WGS sequence"/>
</dbReference>
<evidence type="ECO:0000259" key="2">
    <source>
        <dbReference type="Pfam" id="PF00149"/>
    </source>
</evidence>
<sequence>MRLWLLRTIFMLTCSRAALSFCYLARPSPLRALSSSASRPSPSSAPITSAPIPSAPITISYFSDVEGDINFLNRFIDLSSVLERDSDAVTLKPGSHVVFGGDSVDRGGYDTMCLRVLLGLKNKYPDNVHLVMGNRDCNKLRLLSELGEPGDGEPPEHKGVYWFKGRGLVGDPELDNVPRDNVGRLRWLLQNTMGCPDSFDFRKQELQTLRPTEDVEDEDVVESYRETCAPGGLMAQYIEHAKVAFRFGPVLFTHGGVPRGPEVKVAKDMHFRSIPPSFEPVKSLDAWLERVDEWVEGQKEDWRLGRGGGGIWATRGGYRDEPDRGGSLMQYGMGYIRDTATQAILKNPTVVYASWLKDGMPFLPDGTADIFDEAGLQLIVCGHQPHGDCPLPMRVGPDKLIVTGDTSYSGDLLWERHAEGSDSEFKRERGRDGSLSGRGQIAVSEVLLRVRGDELESVRTRGVLADGVEYDTELLGDDVVGREVEVDGKKWWVKARLDGDQYLGTAAEGWNVTNTVLPGSELRPRQ</sequence>